<evidence type="ECO:0000313" key="11">
    <source>
        <dbReference type="Proteomes" id="UP000002724"/>
    </source>
</evidence>
<dbReference type="InterPro" id="IPR052216">
    <property type="entry name" value="CRISPR_Csm3_endoribonuclease"/>
</dbReference>
<keyword evidence="6" id="KW-0694">RNA-binding</keyword>
<evidence type="ECO:0000256" key="8">
    <source>
        <dbReference type="ARBA" id="ARBA00033183"/>
    </source>
</evidence>
<keyword evidence="3" id="KW-0540">Nuclease</keyword>
<evidence type="ECO:0000256" key="2">
    <source>
        <dbReference type="ARBA" id="ARBA00022150"/>
    </source>
</evidence>
<proteinExistence type="inferred from homology"/>
<evidence type="ECO:0000256" key="6">
    <source>
        <dbReference type="ARBA" id="ARBA00022884"/>
    </source>
</evidence>
<keyword evidence="7" id="KW-0051">Antiviral defense</keyword>
<sequence>MSKGLFGHIVLKGTIIAKTGMHIGASADTVEIGGIDTPVIKHPITFEPYIPGSSLKGKMRSLMEKIEVSKGVITYNRLVVKNNNIWQHVCSDSEHEMLISNHKTPGATNCDVCRLFGSTGENGNKNHPARILVRDAKLSNPNDLKLDALLIMEAKMENVLDRVHAAATPRTIERVPVGAKFNFEIVYRVEGEGCVTGIKNSDKTKVQTDVKNILLLLRAVEREGLGGNTSRGYGQVSFELTDFFYQKVKESGSTTQFPEENGVIFKGLEKVIEHVNDKEFKLQEL</sequence>
<dbReference type="PANTHER" id="PTHR35579">
    <property type="entry name" value="CRISPR SYSTEM CMS ENDORIBONUCLEASE CSM3"/>
    <property type="match status" value="1"/>
</dbReference>
<dbReference type="GO" id="GO:0003723">
    <property type="term" value="F:RNA binding"/>
    <property type="evidence" value="ECO:0007669"/>
    <property type="project" value="UniProtKB-KW"/>
</dbReference>
<dbReference type="InterPro" id="IPR013412">
    <property type="entry name" value="CRISPR-assoc_RAMP_Csm3"/>
</dbReference>
<dbReference type="OrthoDB" id="1063910at2"/>
<dbReference type="RefSeq" id="WP_012509111.1">
    <property type="nucleotide sequence ID" value="NC_011060.1"/>
</dbReference>
<evidence type="ECO:0000256" key="5">
    <source>
        <dbReference type="ARBA" id="ARBA00022801"/>
    </source>
</evidence>
<dbReference type="PANTHER" id="PTHR35579:SF3">
    <property type="entry name" value="CRISPR SYSTEM CMS ENDORIBONUCLEASE CSM3"/>
    <property type="match status" value="1"/>
</dbReference>
<dbReference type="Pfam" id="PF03787">
    <property type="entry name" value="RAMPs"/>
    <property type="match status" value="1"/>
</dbReference>
<evidence type="ECO:0000313" key="10">
    <source>
        <dbReference type="EMBL" id="ACF44637.1"/>
    </source>
</evidence>
<dbReference type="HOGENOM" id="CLU_067743_0_0_10"/>
<reference evidence="10 11" key="1">
    <citation type="submission" date="2008-06" db="EMBL/GenBank/DDBJ databases">
        <title>Complete sequence of Pelodictyon phaeoclathratiforme BU-1.</title>
        <authorList>
            <consortium name="US DOE Joint Genome Institute"/>
            <person name="Lucas S."/>
            <person name="Copeland A."/>
            <person name="Lapidus A."/>
            <person name="Glavina del Rio T."/>
            <person name="Dalin E."/>
            <person name="Tice H."/>
            <person name="Bruce D."/>
            <person name="Goodwin L."/>
            <person name="Pitluck S."/>
            <person name="Schmutz J."/>
            <person name="Larimer F."/>
            <person name="Land M."/>
            <person name="Hauser L."/>
            <person name="Kyrpides N."/>
            <person name="Mikhailova N."/>
            <person name="Liu Z."/>
            <person name="Li T."/>
            <person name="Zhao F."/>
            <person name="Overmann J."/>
            <person name="Bryant D.A."/>
            <person name="Richardson P."/>
        </authorList>
    </citation>
    <scope>NUCLEOTIDE SEQUENCE [LARGE SCALE GENOMIC DNA]</scope>
    <source>
        <strain evidence="11">DSM 5477 / BU-1</strain>
    </source>
</reference>
<organism evidence="10 11">
    <name type="scientific">Pelodictyon phaeoclathratiforme (strain DSM 5477 / BU-1)</name>
    <dbReference type="NCBI Taxonomy" id="324925"/>
    <lineage>
        <taxon>Bacteria</taxon>
        <taxon>Pseudomonadati</taxon>
        <taxon>Chlorobiota</taxon>
        <taxon>Chlorobiia</taxon>
        <taxon>Chlorobiales</taxon>
        <taxon>Chlorobiaceae</taxon>
        <taxon>Chlorobium/Pelodictyon group</taxon>
        <taxon>Pelodictyon</taxon>
    </lineage>
</organism>
<keyword evidence="4" id="KW-0255">Endonuclease</keyword>
<evidence type="ECO:0000256" key="1">
    <source>
        <dbReference type="ARBA" id="ARBA00006342"/>
    </source>
</evidence>
<dbReference type="GO" id="GO:0016787">
    <property type="term" value="F:hydrolase activity"/>
    <property type="evidence" value="ECO:0007669"/>
    <property type="project" value="UniProtKB-KW"/>
</dbReference>
<dbReference type="Proteomes" id="UP000002724">
    <property type="component" value="Chromosome"/>
</dbReference>
<dbReference type="KEGG" id="pph:Ppha_2452"/>
<evidence type="ECO:0000256" key="3">
    <source>
        <dbReference type="ARBA" id="ARBA00022722"/>
    </source>
</evidence>
<dbReference type="NCBIfam" id="TIGR02582">
    <property type="entry name" value="cas7_TM1809"/>
    <property type="match status" value="1"/>
</dbReference>
<dbReference type="GO" id="GO:0004519">
    <property type="term" value="F:endonuclease activity"/>
    <property type="evidence" value="ECO:0007669"/>
    <property type="project" value="UniProtKB-KW"/>
</dbReference>
<dbReference type="eggNOG" id="COG1337">
    <property type="taxonomic scope" value="Bacteria"/>
</dbReference>
<feature type="domain" description="CRISPR type III-associated protein" evidence="9">
    <location>
        <begin position="15"/>
        <end position="237"/>
    </location>
</feature>
<dbReference type="GO" id="GO:0051607">
    <property type="term" value="P:defense response to virus"/>
    <property type="evidence" value="ECO:0007669"/>
    <property type="project" value="UniProtKB-KW"/>
</dbReference>
<evidence type="ECO:0000256" key="7">
    <source>
        <dbReference type="ARBA" id="ARBA00023118"/>
    </source>
</evidence>
<dbReference type="InterPro" id="IPR005537">
    <property type="entry name" value="RAMP_III_fam"/>
</dbReference>
<accession>B4SEW1</accession>
<name>B4SEW1_PELPB</name>
<keyword evidence="5" id="KW-0378">Hydrolase</keyword>
<evidence type="ECO:0000256" key="4">
    <source>
        <dbReference type="ARBA" id="ARBA00022759"/>
    </source>
</evidence>
<keyword evidence="11" id="KW-1185">Reference proteome</keyword>
<evidence type="ECO:0000259" key="9">
    <source>
        <dbReference type="Pfam" id="PF03787"/>
    </source>
</evidence>
<gene>
    <name evidence="10" type="ordered locus">Ppha_2452</name>
</gene>
<dbReference type="STRING" id="324925.Ppha_2452"/>
<comment type="similarity">
    <text evidence="1">Belongs to the CRISPR-associated Csm3 family.</text>
</comment>
<protein>
    <recommendedName>
        <fullName evidence="2">CRISPR system Cms endoribonuclease Csm3</fullName>
    </recommendedName>
    <alternativeName>
        <fullName evidence="8">CRISPR type III A-associated RAMP protein Csm3</fullName>
    </alternativeName>
</protein>
<dbReference type="EMBL" id="CP001110">
    <property type="protein sequence ID" value="ACF44637.1"/>
    <property type="molecule type" value="Genomic_DNA"/>
</dbReference>
<dbReference type="AlphaFoldDB" id="B4SEW1"/>